<sequence length="71" mass="8357">MSALFGTAEYFEQKIENKLSMQPLNNNGNELISTIVAQLEYEIRYDFICHERIKKECLENLYKVSRKVTPI</sequence>
<proteinExistence type="predicted"/>
<dbReference type="Proteomes" id="UP000077856">
    <property type="component" value="Chromosome"/>
</dbReference>
<evidence type="ECO:0000313" key="2">
    <source>
        <dbReference type="Proteomes" id="UP000077856"/>
    </source>
</evidence>
<evidence type="ECO:0000313" key="1">
    <source>
        <dbReference type="EMBL" id="AND42271.1"/>
    </source>
</evidence>
<gene>
    <name evidence="1" type="ORF">A361_25010</name>
</gene>
<accession>A0A169FZW0</accession>
<dbReference type="KEGG" id="bon:A361_25010"/>
<dbReference type="EMBL" id="CP015506">
    <property type="protein sequence ID" value="AND42271.1"/>
    <property type="molecule type" value="Genomic_DNA"/>
</dbReference>
<organism evidence="1 2">
    <name type="scientific">Cytobacillus oceanisediminis 2691</name>
    <dbReference type="NCBI Taxonomy" id="1196031"/>
    <lineage>
        <taxon>Bacteria</taxon>
        <taxon>Bacillati</taxon>
        <taxon>Bacillota</taxon>
        <taxon>Bacilli</taxon>
        <taxon>Bacillales</taxon>
        <taxon>Bacillaceae</taxon>
        <taxon>Cytobacillus</taxon>
    </lineage>
</organism>
<dbReference type="RefSeq" id="WP_019380763.1">
    <property type="nucleotide sequence ID" value="NZ_CP015506.1"/>
</dbReference>
<dbReference type="AlphaFoldDB" id="A0A169FZW0"/>
<protein>
    <submittedName>
        <fullName evidence="1">Uncharacterized protein</fullName>
    </submittedName>
</protein>
<reference evidence="1 2" key="1">
    <citation type="submission" date="2016-04" db="EMBL/GenBank/DDBJ databases">
        <title>Complete genome sequence of Bacillus oceanisediminis strain 2691.</title>
        <authorList>
            <person name="Jeong H."/>
            <person name="Kim H.J."/>
            <person name="Lee D.-W."/>
        </authorList>
    </citation>
    <scope>NUCLEOTIDE SEQUENCE [LARGE SCALE GENOMIC DNA]</scope>
    <source>
        <strain evidence="1 2">2691</strain>
    </source>
</reference>
<name>A0A169FZW0_9BACI</name>